<keyword evidence="13 14" id="KW-0472">Membrane</keyword>
<evidence type="ECO:0000256" key="12">
    <source>
        <dbReference type="ARBA" id="ARBA00023122"/>
    </source>
</evidence>
<feature type="active site" evidence="15">
    <location>
        <position position="73"/>
    </location>
</feature>
<gene>
    <name evidence="19" type="ORF">DNFV4_00902</name>
</gene>
<feature type="transmembrane region" description="Helical" evidence="14">
    <location>
        <begin position="54"/>
        <end position="71"/>
    </location>
</feature>
<dbReference type="EMBL" id="OX365700">
    <property type="protein sequence ID" value="CAI4030474.1"/>
    <property type="molecule type" value="Genomic_DNA"/>
</dbReference>
<evidence type="ECO:0000259" key="18">
    <source>
        <dbReference type="PROSITE" id="PS51371"/>
    </source>
</evidence>
<evidence type="ECO:0000256" key="16">
    <source>
        <dbReference type="PIRSR" id="PIRSR006404-2"/>
    </source>
</evidence>
<feature type="transmembrane region" description="Helical" evidence="14">
    <location>
        <begin position="226"/>
        <end position="246"/>
    </location>
</feature>
<evidence type="ECO:0000313" key="20">
    <source>
        <dbReference type="Proteomes" id="UP001179121"/>
    </source>
</evidence>
<evidence type="ECO:0000256" key="17">
    <source>
        <dbReference type="PROSITE-ProRule" id="PRU00703"/>
    </source>
</evidence>
<feature type="binding site" evidence="16">
    <location>
        <position position="174"/>
    </location>
    <ligand>
        <name>Zn(2+)</name>
        <dbReference type="ChEBI" id="CHEBI:29105"/>
        <note>catalytic</note>
    </ligand>
</feature>
<keyword evidence="11 14" id="KW-0482">Metalloprotease</keyword>
<keyword evidence="3 14" id="KW-1003">Cell membrane</keyword>
<evidence type="ECO:0000256" key="8">
    <source>
        <dbReference type="ARBA" id="ARBA00022801"/>
    </source>
</evidence>
<dbReference type="PANTHER" id="PTHR39188">
    <property type="entry name" value="MEMBRANE-ASSOCIATED ZINC METALLOPROTEASE M50B"/>
    <property type="match status" value="1"/>
</dbReference>
<evidence type="ECO:0000256" key="5">
    <source>
        <dbReference type="ARBA" id="ARBA00022692"/>
    </source>
</evidence>
<dbReference type="GO" id="GO:0046872">
    <property type="term" value="F:metal ion binding"/>
    <property type="evidence" value="ECO:0007669"/>
    <property type="project" value="UniProtKB-UniRule"/>
</dbReference>
<dbReference type="InterPro" id="IPR000644">
    <property type="entry name" value="CBS_dom"/>
</dbReference>
<dbReference type="GO" id="GO:0005886">
    <property type="term" value="C:plasma membrane"/>
    <property type="evidence" value="ECO:0007669"/>
    <property type="project" value="UniProtKB-SubCell"/>
</dbReference>
<evidence type="ECO:0000256" key="1">
    <source>
        <dbReference type="ARBA" id="ARBA00004651"/>
    </source>
</evidence>
<keyword evidence="6 14" id="KW-0479">Metal-binding</keyword>
<evidence type="ECO:0000256" key="9">
    <source>
        <dbReference type="ARBA" id="ARBA00022833"/>
    </source>
</evidence>
<dbReference type="Gene3D" id="3.10.580.10">
    <property type="entry name" value="CBS-domain"/>
    <property type="match status" value="1"/>
</dbReference>
<evidence type="ECO:0000256" key="2">
    <source>
        <dbReference type="ARBA" id="ARBA00007931"/>
    </source>
</evidence>
<evidence type="ECO:0000256" key="14">
    <source>
        <dbReference type="PIRNR" id="PIRNR006404"/>
    </source>
</evidence>
<name>A0AA86MX26_9BACT</name>
<dbReference type="AlphaFoldDB" id="A0AA86MX26"/>
<comment type="cofactor">
    <cofactor evidence="14 16">
        <name>Zn(2+)</name>
        <dbReference type="ChEBI" id="CHEBI:29105"/>
    </cofactor>
    <text evidence="14 16">Binds 1 zinc ion per subunit.</text>
</comment>
<comment type="subcellular location">
    <subcellularLocation>
        <location evidence="1 14">Cell membrane</location>
        <topology evidence="1 14">Multi-pass membrane protein</topology>
    </subcellularLocation>
</comment>
<evidence type="ECO:0000313" key="19">
    <source>
        <dbReference type="EMBL" id="CAI4030474.1"/>
    </source>
</evidence>
<evidence type="ECO:0000256" key="11">
    <source>
        <dbReference type="ARBA" id="ARBA00023049"/>
    </source>
</evidence>
<evidence type="ECO:0000256" key="3">
    <source>
        <dbReference type="ARBA" id="ARBA00022475"/>
    </source>
</evidence>
<keyword evidence="10 14" id="KW-1133">Transmembrane helix</keyword>
<feature type="transmembrane region" description="Helical" evidence="14">
    <location>
        <begin position="198"/>
        <end position="220"/>
    </location>
</feature>
<evidence type="ECO:0000256" key="10">
    <source>
        <dbReference type="ARBA" id="ARBA00022989"/>
    </source>
</evidence>
<dbReference type="Proteomes" id="UP001179121">
    <property type="component" value="Chromosome"/>
</dbReference>
<evidence type="ECO:0000256" key="15">
    <source>
        <dbReference type="PIRSR" id="PIRSR006404-1"/>
    </source>
</evidence>
<dbReference type="InterPro" id="IPR008915">
    <property type="entry name" value="Peptidase_M50"/>
</dbReference>
<feature type="transmembrane region" description="Helical" evidence="14">
    <location>
        <begin position="20"/>
        <end position="42"/>
    </location>
</feature>
<keyword evidence="12 17" id="KW-0129">CBS domain</keyword>
<keyword evidence="8 14" id="KW-0378">Hydrolase</keyword>
<comment type="similarity">
    <text evidence="2 14">Belongs to the peptidase M50B family.</text>
</comment>
<feature type="transmembrane region" description="Helical" evidence="14">
    <location>
        <begin position="112"/>
        <end position="135"/>
    </location>
</feature>
<dbReference type="RefSeq" id="WP_289267462.1">
    <property type="nucleotide sequence ID" value="NZ_OX365700.1"/>
</dbReference>
<dbReference type="Pfam" id="PF00571">
    <property type="entry name" value="CBS"/>
    <property type="match status" value="2"/>
</dbReference>
<feature type="transmembrane region" description="Helical" evidence="14">
    <location>
        <begin position="83"/>
        <end position="100"/>
    </location>
</feature>
<organism evidence="19 20">
    <name type="scientific">Nitrospira tepida</name>
    <dbReference type="NCBI Taxonomy" id="2973512"/>
    <lineage>
        <taxon>Bacteria</taxon>
        <taxon>Pseudomonadati</taxon>
        <taxon>Nitrospirota</taxon>
        <taxon>Nitrospiria</taxon>
        <taxon>Nitrospirales</taxon>
        <taxon>Nitrospiraceae</taxon>
        <taxon>Nitrospira</taxon>
    </lineage>
</organism>
<keyword evidence="5 14" id="KW-0812">Transmembrane</keyword>
<dbReference type="PROSITE" id="PS51371">
    <property type="entry name" value="CBS"/>
    <property type="match status" value="1"/>
</dbReference>
<feature type="binding site" evidence="16">
    <location>
        <position position="72"/>
    </location>
    <ligand>
        <name>Zn(2+)</name>
        <dbReference type="ChEBI" id="CHEBI:29105"/>
        <note>catalytic</note>
    </ligand>
</feature>
<accession>A0AA86MX26</accession>
<keyword evidence="4 14" id="KW-0645">Protease</keyword>
<reference evidence="19" key="1">
    <citation type="submission" date="2022-10" db="EMBL/GenBank/DDBJ databases">
        <authorList>
            <person name="Koch H."/>
        </authorList>
    </citation>
    <scope>NUCLEOTIDE SEQUENCE</scope>
    <source>
        <strain evidence="19">DNF</strain>
    </source>
</reference>
<evidence type="ECO:0000256" key="13">
    <source>
        <dbReference type="ARBA" id="ARBA00023136"/>
    </source>
</evidence>
<dbReference type="InterPro" id="IPR046342">
    <property type="entry name" value="CBS_dom_sf"/>
</dbReference>
<dbReference type="GO" id="GO:0006508">
    <property type="term" value="P:proteolysis"/>
    <property type="evidence" value="ECO:0007669"/>
    <property type="project" value="UniProtKB-KW"/>
</dbReference>
<keyword evidence="7" id="KW-0677">Repeat</keyword>
<feature type="binding site" evidence="16">
    <location>
        <position position="76"/>
    </location>
    <ligand>
        <name>Zn(2+)</name>
        <dbReference type="ChEBI" id="CHEBI:29105"/>
        <note>catalytic</note>
    </ligand>
</feature>
<feature type="transmembrane region" description="Helical" evidence="14">
    <location>
        <begin position="147"/>
        <end position="168"/>
    </location>
</feature>
<keyword evidence="20" id="KW-1185">Reference proteome</keyword>
<sequence length="400" mass="43226">MFQFTSGQGWQIGRIFGIPIVIHVSWLLVFAFVTWTLATAYLPAALPGQSGPRYWAMGGMAALLLFLSVLLHELGHCWVALRYHVPIGQITLFVFGGVAHMKKEPPTPKAEFLIAIAGPIVSFGLGAACLGFGIVNDLAGLRPDLHGLTVLGWLLGTVNLQIGLFNLIPGFPLDGGRALRAGLWAWSKDFYAATRRSAVAGLAFGVLLSCLGGSLMLGAGLHLLEASLITTGMWVAMIGLFLFATAKGTRQQAVFRETLARVTVSELVTPSVISVPAALTIESAVKGYFLPHGFSGFPVMEQDRLVGMVTVQDLQRLPQTLWPWREVRNVMRPWSAEMEIAAGASALHALEQMGMASLDRLIVRQDGRIVGVLTRSAVWRYLNLRTQGRSSSTVDPPQAA</sequence>
<feature type="domain" description="CBS" evidence="18">
    <location>
        <begin position="268"/>
        <end position="327"/>
    </location>
</feature>
<dbReference type="SUPFAM" id="SSF54631">
    <property type="entry name" value="CBS-domain pair"/>
    <property type="match status" value="1"/>
</dbReference>
<evidence type="ECO:0000256" key="6">
    <source>
        <dbReference type="ARBA" id="ARBA00022723"/>
    </source>
</evidence>
<evidence type="ECO:0000256" key="4">
    <source>
        <dbReference type="ARBA" id="ARBA00022670"/>
    </source>
</evidence>
<dbReference type="InterPro" id="IPR016483">
    <property type="entry name" value="UCP006404_Pept_M50_CBS"/>
</dbReference>
<keyword evidence="9 14" id="KW-0862">Zinc</keyword>
<dbReference type="KEGG" id="nti:DNFV4_00902"/>
<dbReference type="CDD" id="cd06164">
    <property type="entry name" value="S2P-M50_SpoIVFB_CBS"/>
    <property type="match status" value="1"/>
</dbReference>
<dbReference type="Pfam" id="PF02163">
    <property type="entry name" value="Peptidase_M50"/>
    <property type="match status" value="2"/>
</dbReference>
<evidence type="ECO:0000256" key="7">
    <source>
        <dbReference type="ARBA" id="ARBA00022737"/>
    </source>
</evidence>
<protein>
    <recommendedName>
        <fullName evidence="14">Zinc metalloprotease</fullName>
    </recommendedName>
</protein>
<proteinExistence type="inferred from homology"/>
<dbReference type="PIRSF" id="PIRSF006404">
    <property type="entry name" value="UCP006404_Pept_M50_CBS"/>
    <property type="match status" value="1"/>
</dbReference>
<dbReference type="PANTHER" id="PTHR39188:SF3">
    <property type="entry name" value="STAGE IV SPORULATION PROTEIN FB"/>
    <property type="match status" value="1"/>
</dbReference>
<dbReference type="GO" id="GO:0008237">
    <property type="term" value="F:metallopeptidase activity"/>
    <property type="evidence" value="ECO:0007669"/>
    <property type="project" value="UniProtKB-UniRule"/>
</dbReference>